<reference evidence="3 4" key="3">
    <citation type="journal article" date="2017" name="G3 (Bethesda)">
        <title>Comparative analysis highlights variable genome content of wheat rusts and divergence of the mating loci.</title>
        <authorList>
            <person name="Cuomo C.A."/>
            <person name="Bakkeren G."/>
            <person name="Khalil H.B."/>
            <person name="Panwar V."/>
            <person name="Joly D."/>
            <person name="Linning R."/>
            <person name="Sakthikumar S."/>
            <person name="Song X."/>
            <person name="Adiconis X."/>
            <person name="Fan L."/>
            <person name="Goldberg J.M."/>
            <person name="Levin J.Z."/>
            <person name="Young S."/>
            <person name="Zeng Q."/>
            <person name="Anikster Y."/>
            <person name="Bruce M."/>
            <person name="Wang M."/>
            <person name="Yin C."/>
            <person name="McCallum B."/>
            <person name="Szabo L.J."/>
            <person name="Hulbert S."/>
            <person name="Chen X."/>
            <person name="Fellers J.P."/>
        </authorList>
    </citation>
    <scope>NUCLEOTIDE SEQUENCE</scope>
    <source>
        <strain evidence="3">isolate 1-1 / race 1 (BBBD)</strain>
        <strain evidence="4">Isolate 1-1 / race 1 (BBBD)</strain>
    </source>
</reference>
<dbReference type="Proteomes" id="UP000005240">
    <property type="component" value="Unassembled WGS sequence"/>
</dbReference>
<evidence type="ECO:0000313" key="3">
    <source>
        <dbReference type="EnsemblFungi" id="PTTG_26178-t43_1-p1"/>
    </source>
</evidence>
<evidence type="ECO:0000256" key="1">
    <source>
        <dbReference type="SAM" id="SignalP"/>
    </source>
</evidence>
<protein>
    <recommendedName>
        <fullName evidence="5">Hydrophobin</fullName>
    </recommendedName>
</protein>
<name>A0A180GWI8_PUCT1</name>
<evidence type="ECO:0000313" key="4">
    <source>
        <dbReference type="Proteomes" id="UP000005240"/>
    </source>
</evidence>
<dbReference type="EMBL" id="ADAS02000016">
    <property type="protein sequence ID" value="OAV96884.1"/>
    <property type="molecule type" value="Genomic_DNA"/>
</dbReference>
<proteinExistence type="predicted"/>
<dbReference type="VEuPathDB" id="FungiDB:PTTG_26178"/>
<sequence length="63" mass="6729">MHSSLPFLIVLLNATIHLYAAPPILRGLVAQKSTISVPDLGRNPLIGGTCGKEVNCCNRMPCL</sequence>
<reference evidence="2" key="2">
    <citation type="submission" date="2016-05" db="EMBL/GenBank/DDBJ databases">
        <title>Comparative analysis highlights variable genome content of wheat rusts and divergence of the mating loci.</title>
        <authorList>
            <person name="Cuomo C.A."/>
            <person name="Bakkeren G."/>
            <person name="Szabo L."/>
            <person name="Khalil H."/>
            <person name="Joly D."/>
            <person name="Goldberg J."/>
            <person name="Young S."/>
            <person name="Zeng Q."/>
            <person name="Fellers J."/>
        </authorList>
    </citation>
    <scope>NUCLEOTIDE SEQUENCE [LARGE SCALE GENOMIC DNA]</scope>
    <source>
        <strain evidence="2">1-1 BBBD Race 1</strain>
    </source>
</reference>
<evidence type="ECO:0008006" key="5">
    <source>
        <dbReference type="Google" id="ProtNLM"/>
    </source>
</evidence>
<keyword evidence="4" id="KW-1185">Reference proteome</keyword>
<feature type="signal peptide" evidence="1">
    <location>
        <begin position="1"/>
        <end position="20"/>
    </location>
</feature>
<organism evidence="2">
    <name type="scientific">Puccinia triticina (isolate 1-1 / race 1 (BBBD))</name>
    <name type="common">Brown leaf rust fungus</name>
    <dbReference type="NCBI Taxonomy" id="630390"/>
    <lineage>
        <taxon>Eukaryota</taxon>
        <taxon>Fungi</taxon>
        <taxon>Dikarya</taxon>
        <taxon>Basidiomycota</taxon>
        <taxon>Pucciniomycotina</taxon>
        <taxon>Pucciniomycetes</taxon>
        <taxon>Pucciniales</taxon>
        <taxon>Pucciniaceae</taxon>
        <taxon>Puccinia</taxon>
    </lineage>
</organism>
<gene>
    <name evidence="2" type="ORF">PTTG_26178</name>
</gene>
<accession>A0A180GWI8</accession>
<evidence type="ECO:0000313" key="2">
    <source>
        <dbReference type="EMBL" id="OAV96884.1"/>
    </source>
</evidence>
<keyword evidence="1" id="KW-0732">Signal</keyword>
<dbReference type="AlphaFoldDB" id="A0A180GWI8"/>
<reference evidence="2" key="1">
    <citation type="submission" date="2009-11" db="EMBL/GenBank/DDBJ databases">
        <authorList>
            <consortium name="The Broad Institute Genome Sequencing Platform"/>
            <person name="Ward D."/>
            <person name="Feldgarden M."/>
            <person name="Earl A."/>
            <person name="Young S.K."/>
            <person name="Zeng Q."/>
            <person name="Koehrsen M."/>
            <person name="Alvarado L."/>
            <person name="Berlin A."/>
            <person name="Bochicchio J."/>
            <person name="Borenstein D."/>
            <person name="Chapman S.B."/>
            <person name="Chen Z."/>
            <person name="Engels R."/>
            <person name="Freedman E."/>
            <person name="Gellesch M."/>
            <person name="Goldberg J."/>
            <person name="Griggs A."/>
            <person name="Gujja S."/>
            <person name="Heilman E."/>
            <person name="Heiman D."/>
            <person name="Hepburn T."/>
            <person name="Howarth C."/>
            <person name="Jen D."/>
            <person name="Larson L."/>
            <person name="Lewis B."/>
            <person name="Mehta T."/>
            <person name="Park D."/>
            <person name="Pearson M."/>
            <person name="Roberts A."/>
            <person name="Saif S."/>
            <person name="Shea T."/>
            <person name="Shenoy N."/>
            <person name="Sisk P."/>
            <person name="Stolte C."/>
            <person name="Sykes S."/>
            <person name="Thomson T."/>
            <person name="Walk T."/>
            <person name="White J."/>
            <person name="Yandava C."/>
            <person name="Izard J."/>
            <person name="Baranova O.V."/>
            <person name="Blanton J.M."/>
            <person name="Tanner A.C."/>
            <person name="Dewhirst F.E."/>
            <person name="Haas B."/>
            <person name="Nusbaum C."/>
            <person name="Birren B."/>
        </authorList>
    </citation>
    <scope>NUCLEOTIDE SEQUENCE [LARGE SCALE GENOMIC DNA]</scope>
    <source>
        <strain evidence="2">1-1 BBBD Race 1</strain>
    </source>
</reference>
<reference evidence="3" key="4">
    <citation type="submission" date="2025-05" db="UniProtKB">
        <authorList>
            <consortium name="EnsemblFungi"/>
        </authorList>
    </citation>
    <scope>IDENTIFICATION</scope>
    <source>
        <strain evidence="3">isolate 1-1 / race 1 (BBBD)</strain>
    </source>
</reference>
<feature type="chain" id="PRO_5008110358" description="Hydrophobin" evidence="1">
    <location>
        <begin position="21"/>
        <end position="63"/>
    </location>
</feature>
<dbReference type="EnsemblFungi" id="PTTG_26178-t43_1">
    <property type="protein sequence ID" value="PTTG_26178-t43_1-p1"/>
    <property type="gene ID" value="PTTG_26178"/>
</dbReference>